<protein>
    <recommendedName>
        <fullName evidence="1">NodB homology domain-containing protein</fullName>
    </recommendedName>
</protein>
<dbReference type="InterPro" id="IPR037950">
    <property type="entry name" value="PgdA-like"/>
</dbReference>
<dbReference type="PANTHER" id="PTHR47561">
    <property type="entry name" value="POLYSACCHARIDE DEACETYLASE FAMILY PROTEIN (AFU_ORTHOLOGUE AFUA_6G05030)"/>
    <property type="match status" value="1"/>
</dbReference>
<proteinExistence type="predicted"/>
<dbReference type="Proteomes" id="UP000825123">
    <property type="component" value="Chromosome"/>
</dbReference>
<gene>
    <name evidence="2" type="ORF">KN1_29550</name>
</gene>
<organism evidence="2 3">
    <name type="scientific">Stygiolobus caldivivus</name>
    <dbReference type="NCBI Taxonomy" id="2824673"/>
    <lineage>
        <taxon>Archaea</taxon>
        <taxon>Thermoproteota</taxon>
        <taxon>Thermoprotei</taxon>
        <taxon>Sulfolobales</taxon>
        <taxon>Sulfolobaceae</taxon>
        <taxon>Stygiolobus</taxon>
    </lineage>
</organism>
<dbReference type="InterPro" id="IPR011330">
    <property type="entry name" value="Glyco_hydro/deAcase_b/a-brl"/>
</dbReference>
<dbReference type="KEGG" id="csty:KN1_29550"/>
<dbReference type="EMBL" id="AP024597">
    <property type="protein sequence ID" value="BCU71658.1"/>
    <property type="molecule type" value="Genomic_DNA"/>
</dbReference>
<dbReference type="PROSITE" id="PS51677">
    <property type="entry name" value="NODB"/>
    <property type="match status" value="1"/>
</dbReference>
<keyword evidence="3" id="KW-1185">Reference proteome</keyword>
<dbReference type="GO" id="GO:0016810">
    <property type="term" value="F:hydrolase activity, acting on carbon-nitrogen (but not peptide) bonds"/>
    <property type="evidence" value="ECO:0007669"/>
    <property type="project" value="InterPro"/>
</dbReference>
<accession>A0A8D5U955</accession>
<dbReference type="RefSeq" id="WP_221288531.1">
    <property type="nucleotide sequence ID" value="NZ_AP024597.1"/>
</dbReference>
<dbReference type="SUPFAM" id="SSF88713">
    <property type="entry name" value="Glycoside hydrolase/deacetylase"/>
    <property type="match status" value="1"/>
</dbReference>
<dbReference type="GeneID" id="66164662"/>
<evidence type="ECO:0000313" key="2">
    <source>
        <dbReference type="EMBL" id="BCU71658.1"/>
    </source>
</evidence>
<dbReference type="AlphaFoldDB" id="A0A8D5U955"/>
<dbReference type="GO" id="GO:0005975">
    <property type="term" value="P:carbohydrate metabolic process"/>
    <property type="evidence" value="ECO:0007669"/>
    <property type="project" value="InterPro"/>
</dbReference>
<feature type="domain" description="NodB homology" evidence="1">
    <location>
        <begin position="29"/>
        <end position="277"/>
    </location>
</feature>
<dbReference type="PANTHER" id="PTHR47561:SF1">
    <property type="entry name" value="POLYSACCHARIDE DEACETYLASE FAMILY PROTEIN (AFU_ORTHOLOGUE AFUA_6G05030)"/>
    <property type="match status" value="1"/>
</dbReference>
<evidence type="ECO:0000313" key="3">
    <source>
        <dbReference type="Proteomes" id="UP000825123"/>
    </source>
</evidence>
<dbReference type="Pfam" id="PF01522">
    <property type="entry name" value="Polysacc_deac_1"/>
    <property type="match status" value="1"/>
</dbReference>
<reference evidence="2 3" key="1">
    <citation type="submission" date="2021-04" db="EMBL/GenBank/DDBJ databases">
        <title>Complete genome sequence of Stygiolobus sp. KN-1.</title>
        <authorList>
            <person name="Nakamura K."/>
            <person name="Sakai H."/>
            <person name="Kurosawa N."/>
        </authorList>
    </citation>
    <scope>NUCLEOTIDE SEQUENCE [LARGE SCALE GENOMIC DNA]</scope>
    <source>
        <strain evidence="2 3">KN-1</strain>
    </source>
</reference>
<dbReference type="InterPro" id="IPR002509">
    <property type="entry name" value="NODB_dom"/>
</dbReference>
<name>A0A8D5U955_9CREN</name>
<evidence type="ECO:0000259" key="1">
    <source>
        <dbReference type="PROSITE" id="PS51677"/>
    </source>
</evidence>
<dbReference type="Gene3D" id="3.20.20.370">
    <property type="entry name" value="Glycoside hydrolase/deacetylase"/>
    <property type="match status" value="1"/>
</dbReference>
<sequence>MQDKYYISITIDVDAIAGWLGSYGGQDSLCDLSRGEFAGKIGILRLLDLLESFKIKATWFVPGHSIETFRTQIKKVVDAGHEIGTHGYSHEDPNRLSLEQEMKIFKKDIDLIYKLTGEKPTGNRQPWWDFGPNTLNVLIELGFEYDSSLMGNEFHPYYVRKGDKWYKIDYNKDPDEWMKPYEFGEETRLIEFPVSWYLDDLPPQMFMKHPYYNYGWTHPDIVYKVLFKEHFDYYYKKEKSGILIYTIHPDVSGRVQGILRLEELIEYIKSFPNIEFITLREAVNLFKEGKIL</sequence>
<dbReference type="CDD" id="cd10938">
    <property type="entry name" value="CE4_HpPgdA_like"/>
    <property type="match status" value="1"/>
</dbReference>